<dbReference type="EMBL" id="LXQA010559049">
    <property type="protein sequence ID" value="MCI59199.1"/>
    <property type="molecule type" value="Genomic_DNA"/>
</dbReference>
<feature type="non-terminal residue" evidence="1">
    <location>
        <position position="39"/>
    </location>
</feature>
<comment type="caution">
    <text evidence="1">The sequence shown here is derived from an EMBL/GenBank/DDBJ whole genome shotgun (WGS) entry which is preliminary data.</text>
</comment>
<reference evidence="1 2" key="1">
    <citation type="journal article" date="2018" name="Front. Plant Sci.">
        <title>Red Clover (Trifolium pratense) and Zigzag Clover (T. medium) - A Picture of Genomic Similarities and Differences.</title>
        <authorList>
            <person name="Dluhosova J."/>
            <person name="Istvanek J."/>
            <person name="Nedelnik J."/>
            <person name="Repkova J."/>
        </authorList>
    </citation>
    <scope>NUCLEOTIDE SEQUENCE [LARGE SCALE GENOMIC DNA]</scope>
    <source>
        <strain evidence="2">cv. 10/8</strain>
        <tissue evidence="1">Leaf</tissue>
    </source>
</reference>
<dbReference type="AntiFam" id="ANF00039">
    <property type="entry name" value="Antisense to SRP RNA"/>
</dbReference>
<accession>A0A392TDK5</accession>
<dbReference type="AlphaFoldDB" id="A0A392TDK5"/>
<evidence type="ECO:0000313" key="2">
    <source>
        <dbReference type="Proteomes" id="UP000265520"/>
    </source>
</evidence>
<name>A0A392TDK5_9FABA</name>
<keyword evidence="2" id="KW-1185">Reference proteome</keyword>
<sequence>MMVQVARLTRCCGLEVQRPVIPQLLGEGGVRCSVKPASR</sequence>
<evidence type="ECO:0000313" key="1">
    <source>
        <dbReference type="EMBL" id="MCI59199.1"/>
    </source>
</evidence>
<proteinExistence type="predicted"/>
<protein>
    <submittedName>
        <fullName evidence="1">Uncharacterized protein</fullName>
    </submittedName>
</protein>
<organism evidence="1 2">
    <name type="scientific">Trifolium medium</name>
    <dbReference type="NCBI Taxonomy" id="97028"/>
    <lineage>
        <taxon>Eukaryota</taxon>
        <taxon>Viridiplantae</taxon>
        <taxon>Streptophyta</taxon>
        <taxon>Embryophyta</taxon>
        <taxon>Tracheophyta</taxon>
        <taxon>Spermatophyta</taxon>
        <taxon>Magnoliopsida</taxon>
        <taxon>eudicotyledons</taxon>
        <taxon>Gunneridae</taxon>
        <taxon>Pentapetalae</taxon>
        <taxon>rosids</taxon>
        <taxon>fabids</taxon>
        <taxon>Fabales</taxon>
        <taxon>Fabaceae</taxon>
        <taxon>Papilionoideae</taxon>
        <taxon>50 kb inversion clade</taxon>
        <taxon>NPAAA clade</taxon>
        <taxon>Hologalegina</taxon>
        <taxon>IRL clade</taxon>
        <taxon>Trifolieae</taxon>
        <taxon>Trifolium</taxon>
    </lineage>
</organism>
<dbReference type="Proteomes" id="UP000265520">
    <property type="component" value="Unassembled WGS sequence"/>
</dbReference>